<dbReference type="Proteomes" id="UP000215145">
    <property type="component" value="Unassembled WGS sequence"/>
</dbReference>
<keyword evidence="3" id="KW-1185">Reference proteome</keyword>
<feature type="transmembrane region" description="Helical" evidence="1">
    <location>
        <begin position="12"/>
        <end position="33"/>
    </location>
</feature>
<evidence type="ECO:0000313" key="2">
    <source>
        <dbReference type="EMBL" id="OXM17078.1"/>
    </source>
</evidence>
<keyword evidence="1" id="KW-0812">Transmembrane</keyword>
<proteinExistence type="predicted"/>
<dbReference type="AlphaFoldDB" id="A0A229P4P4"/>
<dbReference type="RefSeq" id="WP_089524155.1">
    <property type="nucleotide sequence ID" value="NZ_NMUQ01000001.1"/>
</dbReference>
<evidence type="ECO:0000256" key="1">
    <source>
        <dbReference type="SAM" id="Phobius"/>
    </source>
</evidence>
<evidence type="ECO:0000313" key="3">
    <source>
        <dbReference type="Proteomes" id="UP000215145"/>
    </source>
</evidence>
<accession>A0A229P4P4</accession>
<dbReference type="EMBL" id="NMUQ01000001">
    <property type="protein sequence ID" value="OXM17078.1"/>
    <property type="molecule type" value="Genomic_DNA"/>
</dbReference>
<keyword evidence="1" id="KW-0472">Membrane</keyword>
<comment type="caution">
    <text evidence="2">The sequence shown here is derived from an EMBL/GenBank/DDBJ whole genome shotgun (WGS) entry which is preliminary data.</text>
</comment>
<name>A0A229P4P4_9BACL</name>
<reference evidence="2 3" key="1">
    <citation type="submission" date="2017-07" db="EMBL/GenBank/DDBJ databases">
        <title>Paenibacillus herberti R33 genome sequencing and assembly.</title>
        <authorList>
            <person name="Su W."/>
        </authorList>
    </citation>
    <scope>NUCLEOTIDE SEQUENCE [LARGE SCALE GENOMIC DNA]</scope>
    <source>
        <strain evidence="2 3">R33</strain>
    </source>
</reference>
<sequence>MDQIVETSNYKGSSIGIILVLFILLAIVTRTFYAVPPHIDPIYPPDDESSSMTSNPGFYITNNTSNIRFNVTLLTDSASPPTPNSFLFPNGGENRFELPTGRLGNTIKGSVRYNAAYSNSAISLGNLFFTLEQTLTKVGYDTYLFSSITGISSTAPVRWTSTSTRLTIVDA</sequence>
<protein>
    <submittedName>
        <fullName evidence="2">Uncharacterized protein</fullName>
    </submittedName>
</protein>
<gene>
    <name evidence="2" type="ORF">CGZ75_10760</name>
</gene>
<keyword evidence="1" id="KW-1133">Transmembrane helix</keyword>
<organism evidence="2 3">
    <name type="scientific">Paenibacillus herberti</name>
    <dbReference type="NCBI Taxonomy" id="1619309"/>
    <lineage>
        <taxon>Bacteria</taxon>
        <taxon>Bacillati</taxon>
        <taxon>Bacillota</taxon>
        <taxon>Bacilli</taxon>
        <taxon>Bacillales</taxon>
        <taxon>Paenibacillaceae</taxon>
        <taxon>Paenibacillus</taxon>
    </lineage>
</organism>